<name>A0A6J4L8J2_9ACTN</name>
<feature type="region of interest" description="Disordered" evidence="1">
    <location>
        <begin position="175"/>
        <end position="311"/>
    </location>
</feature>
<feature type="non-terminal residue" evidence="2">
    <location>
        <position position="409"/>
    </location>
</feature>
<dbReference type="AlphaFoldDB" id="A0A6J4L8J2"/>
<feature type="compositionally biased region" description="Basic residues" evidence="1">
    <location>
        <begin position="68"/>
        <end position="79"/>
    </location>
</feature>
<evidence type="ECO:0000256" key="1">
    <source>
        <dbReference type="SAM" id="MobiDB-lite"/>
    </source>
</evidence>
<dbReference type="EMBL" id="CADCUB010000075">
    <property type="protein sequence ID" value="CAA9325615.1"/>
    <property type="molecule type" value="Genomic_DNA"/>
</dbReference>
<sequence>ERRCRPGRAARGVGRCGRPRARLVRGARRAVGRLEGRVRRREPQLPPDLLQRRPRAVDQPGPRATRVPVRRRPPGRRRAGRHLRVPRADRGVHLGQLAARRRPHVVPARVDGAAAAVRPAHRLAPARAGRPPGAAVVLLPGAGALRPAQLGPAGRRGRHRRAVVLGPRADVLGRGAARRRRLPEDLSRALPAPAGGGAPGPLRSRRRPADRCRRPRGRRGGQPALRPRRPRGVGGDVRLPVGPGGRLQQQQRLVLGAARPDDRAAERARAGPGRRGGPGRRRLGRGPGAPGGRLPRGAGLRRGARGVPARQQGELPAVHAVAPALLRAAARALGLVGGVHGRGRPGLRRGLPVVLRPGQPYRPGAAGGGAARRRVVEVRPAAGAVPAAAAGVERRAPPTPAQPTQRPDV</sequence>
<feature type="compositionally biased region" description="Basic and acidic residues" evidence="1">
    <location>
        <begin position="259"/>
        <end position="269"/>
    </location>
</feature>
<feature type="compositionally biased region" description="Low complexity" evidence="1">
    <location>
        <begin position="236"/>
        <end position="258"/>
    </location>
</feature>
<accession>A0A6J4L8J2</accession>
<feature type="compositionally biased region" description="Low complexity" evidence="1">
    <location>
        <begin position="382"/>
        <end position="391"/>
    </location>
</feature>
<feature type="non-terminal residue" evidence="2">
    <location>
        <position position="1"/>
    </location>
</feature>
<feature type="region of interest" description="Disordered" evidence="1">
    <location>
        <begin position="382"/>
        <end position="409"/>
    </location>
</feature>
<feature type="region of interest" description="Disordered" evidence="1">
    <location>
        <begin position="34"/>
        <end position="79"/>
    </location>
</feature>
<protein>
    <submittedName>
        <fullName evidence="2">Possible membrane protein</fullName>
    </submittedName>
</protein>
<feature type="compositionally biased region" description="Basic and acidic residues" evidence="1">
    <location>
        <begin position="34"/>
        <end position="43"/>
    </location>
</feature>
<proteinExistence type="predicted"/>
<organism evidence="2">
    <name type="scientific">uncultured Frankineae bacterium</name>
    <dbReference type="NCBI Taxonomy" id="437475"/>
    <lineage>
        <taxon>Bacteria</taxon>
        <taxon>Bacillati</taxon>
        <taxon>Actinomycetota</taxon>
        <taxon>Actinomycetes</taxon>
        <taxon>Frankiales</taxon>
        <taxon>environmental samples</taxon>
    </lineage>
</organism>
<gene>
    <name evidence="2" type="ORF">AVDCRST_MAG07-1456</name>
</gene>
<reference evidence="2" key="1">
    <citation type="submission" date="2020-02" db="EMBL/GenBank/DDBJ databases">
        <authorList>
            <person name="Meier V. D."/>
        </authorList>
    </citation>
    <scope>NUCLEOTIDE SEQUENCE</scope>
    <source>
        <strain evidence="2">AVDCRST_MAG07</strain>
    </source>
</reference>
<evidence type="ECO:0000313" key="2">
    <source>
        <dbReference type="EMBL" id="CAA9325615.1"/>
    </source>
</evidence>